<dbReference type="GO" id="GO:0005524">
    <property type="term" value="F:ATP binding"/>
    <property type="evidence" value="ECO:0007669"/>
    <property type="project" value="UniProtKB-KW"/>
</dbReference>
<evidence type="ECO:0000256" key="3">
    <source>
        <dbReference type="ARBA" id="ARBA00022806"/>
    </source>
</evidence>
<keyword evidence="1" id="KW-0547">Nucleotide-binding</keyword>
<dbReference type="PANTHER" id="PTHR11070:SF3">
    <property type="entry name" value="DNA 3'-5' HELICASE"/>
    <property type="match status" value="1"/>
</dbReference>
<dbReference type="GO" id="GO:0016787">
    <property type="term" value="F:hydrolase activity"/>
    <property type="evidence" value="ECO:0007669"/>
    <property type="project" value="UniProtKB-KW"/>
</dbReference>
<dbReference type="SUPFAM" id="SSF52540">
    <property type="entry name" value="P-loop containing nucleoside triphosphate hydrolases"/>
    <property type="match status" value="1"/>
</dbReference>
<dbReference type="Pfam" id="PF13245">
    <property type="entry name" value="AAA_19"/>
    <property type="match status" value="1"/>
</dbReference>
<evidence type="ECO:0000256" key="2">
    <source>
        <dbReference type="ARBA" id="ARBA00022801"/>
    </source>
</evidence>
<dbReference type="InterPro" id="IPR014016">
    <property type="entry name" value="UvrD-like_ATP-bd"/>
</dbReference>
<feature type="domain" description="UvrD-like helicase ATP-binding" evidence="6">
    <location>
        <begin position="28"/>
        <end position="263"/>
    </location>
</feature>
<dbReference type="EMBL" id="BARS01030054">
    <property type="protein sequence ID" value="GAG17390.1"/>
    <property type="molecule type" value="Genomic_DNA"/>
</dbReference>
<sequence length="263" mass="29510">SGWCGSGRGGSGWGDGAMTNRAQQKDTDADRELYHCLNSSPPRSFLMIAGAGSGKTTSLIKGLTETLNKHGERLKLRRQKVACITYMEIAAGEIWADVGNNPLVHVSTIHSFLWSLVRSFQSDIQGWVANRIDEKLVELRETAANFGPRVQQRTRDKNQSDIARYELQRTRIGRVRSFTYGTGSDYVNGILGHDDIIKMAPQFIVERPLMRSLLSQQYPFLFVDESQDAMENVVVALKAVNEELGDRFCLGFFGDPMQRIYLT</sequence>
<feature type="non-terminal residue" evidence="7">
    <location>
        <position position="263"/>
    </location>
</feature>
<comment type="caution">
    <text evidence="7">The sequence shown here is derived from an EMBL/GenBank/DDBJ whole genome shotgun (WGS) entry which is preliminary data.</text>
</comment>
<evidence type="ECO:0000313" key="7">
    <source>
        <dbReference type="EMBL" id="GAG17390.1"/>
    </source>
</evidence>
<dbReference type="GO" id="GO:0005829">
    <property type="term" value="C:cytosol"/>
    <property type="evidence" value="ECO:0007669"/>
    <property type="project" value="TreeGrafter"/>
</dbReference>
<feature type="non-terminal residue" evidence="7">
    <location>
        <position position="1"/>
    </location>
</feature>
<evidence type="ECO:0000256" key="1">
    <source>
        <dbReference type="ARBA" id="ARBA00022741"/>
    </source>
</evidence>
<name>X0VGH3_9ZZZZ</name>
<evidence type="ECO:0000256" key="5">
    <source>
        <dbReference type="SAM" id="MobiDB-lite"/>
    </source>
</evidence>
<dbReference type="PANTHER" id="PTHR11070">
    <property type="entry name" value="UVRD / RECB / PCRA DNA HELICASE FAMILY MEMBER"/>
    <property type="match status" value="1"/>
</dbReference>
<dbReference type="AlphaFoldDB" id="X0VGH3"/>
<keyword evidence="3" id="KW-0347">Helicase</keyword>
<dbReference type="GO" id="GO:0000725">
    <property type="term" value="P:recombinational repair"/>
    <property type="evidence" value="ECO:0007669"/>
    <property type="project" value="TreeGrafter"/>
</dbReference>
<dbReference type="GO" id="GO:0003677">
    <property type="term" value="F:DNA binding"/>
    <property type="evidence" value="ECO:0007669"/>
    <property type="project" value="InterPro"/>
</dbReference>
<dbReference type="InterPro" id="IPR000212">
    <property type="entry name" value="DNA_helicase_UvrD/REP"/>
</dbReference>
<evidence type="ECO:0000259" key="6">
    <source>
        <dbReference type="PROSITE" id="PS51198"/>
    </source>
</evidence>
<organism evidence="7">
    <name type="scientific">marine sediment metagenome</name>
    <dbReference type="NCBI Taxonomy" id="412755"/>
    <lineage>
        <taxon>unclassified sequences</taxon>
        <taxon>metagenomes</taxon>
        <taxon>ecological metagenomes</taxon>
    </lineage>
</organism>
<evidence type="ECO:0000256" key="4">
    <source>
        <dbReference type="ARBA" id="ARBA00022840"/>
    </source>
</evidence>
<protein>
    <recommendedName>
        <fullName evidence="6">UvrD-like helicase ATP-binding domain-containing protein</fullName>
    </recommendedName>
</protein>
<proteinExistence type="predicted"/>
<dbReference type="GO" id="GO:0043138">
    <property type="term" value="F:3'-5' DNA helicase activity"/>
    <property type="evidence" value="ECO:0007669"/>
    <property type="project" value="TreeGrafter"/>
</dbReference>
<dbReference type="InterPro" id="IPR027417">
    <property type="entry name" value="P-loop_NTPase"/>
</dbReference>
<dbReference type="PROSITE" id="PS51198">
    <property type="entry name" value="UVRD_HELICASE_ATP_BIND"/>
    <property type="match status" value="1"/>
</dbReference>
<keyword evidence="4" id="KW-0067">ATP-binding</keyword>
<dbReference type="Gene3D" id="3.40.50.300">
    <property type="entry name" value="P-loop containing nucleotide triphosphate hydrolases"/>
    <property type="match status" value="1"/>
</dbReference>
<feature type="compositionally biased region" description="Gly residues" evidence="5">
    <location>
        <begin position="1"/>
        <end position="15"/>
    </location>
</feature>
<accession>X0VGH3</accession>
<keyword evidence="2" id="KW-0378">Hydrolase</keyword>
<gene>
    <name evidence="7" type="ORF">S01H1_46910</name>
</gene>
<feature type="region of interest" description="Disordered" evidence="5">
    <location>
        <begin position="1"/>
        <end position="24"/>
    </location>
</feature>
<reference evidence="7" key="1">
    <citation type="journal article" date="2014" name="Front. Microbiol.">
        <title>High frequency of phylogenetically diverse reductive dehalogenase-homologous genes in deep subseafloor sedimentary metagenomes.</title>
        <authorList>
            <person name="Kawai M."/>
            <person name="Futagami T."/>
            <person name="Toyoda A."/>
            <person name="Takaki Y."/>
            <person name="Nishi S."/>
            <person name="Hori S."/>
            <person name="Arai W."/>
            <person name="Tsubouchi T."/>
            <person name="Morono Y."/>
            <person name="Uchiyama I."/>
            <person name="Ito T."/>
            <person name="Fujiyama A."/>
            <person name="Inagaki F."/>
            <person name="Takami H."/>
        </authorList>
    </citation>
    <scope>NUCLEOTIDE SEQUENCE</scope>
    <source>
        <strain evidence="7">Expedition CK06-06</strain>
    </source>
</reference>